<evidence type="ECO:0000256" key="2">
    <source>
        <dbReference type="PIRNR" id="PIRNR006241"/>
    </source>
</evidence>
<dbReference type="Pfam" id="PF01261">
    <property type="entry name" value="AP_endonuc_2"/>
    <property type="match status" value="1"/>
</dbReference>
<proteinExistence type="inferred from homology"/>
<comment type="similarity">
    <text evidence="2">Belongs to the hyi family.</text>
</comment>
<dbReference type="GO" id="GO:0016853">
    <property type="term" value="F:isomerase activity"/>
    <property type="evidence" value="ECO:0007669"/>
    <property type="project" value="UniProtKB-KW"/>
</dbReference>
<keyword evidence="1 2" id="KW-0413">Isomerase</keyword>
<dbReference type="RefSeq" id="WP_172838313.1">
    <property type="nucleotide sequence ID" value="NZ_LT629690.1"/>
</dbReference>
<dbReference type="SUPFAM" id="SSF51658">
    <property type="entry name" value="Xylose isomerase-like"/>
    <property type="match status" value="1"/>
</dbReference>
<name>A0A1G7P0R1_9BACT</name>
<evidence type="ECO:0000313" key="6">
    <source>
        <dbReference type="Proteomes" id="UP000182427"/>
    </source>
</evidence>
<evidence type="ECO:0000313" key="5">
    <source>
        <dbReference type="EMBL" id="SDF79811.1"/>
    </source>
</evidence>
<protein>
    <submittedName>
        <fullName evidence="5">Hydroxypyruvate isomerase</fullName>
    </submittedName>
</protein>
<keyword evidence="6" id="KW-1185">Reference proteome</keyword>
<organism evidence="5 6">
    <name type="scientific">Terriglobus roseus</name>
    <dbReference type="NCBI Taxonomy" id="392734"/>
    <lineage>
        <taxon>Bacteria</taxon>
        <taxon>Pseudomonadati</taxon>
        <taxon>Acidobacteriota</taxon>
        <taxon>Terriglobia</taxon>
        <taxon>Terriglobales</taxon>
        <taxon>Acidobacteriaceae</taxon>
        <taxon>Terriglobus</taxon>
    </lineage>
</organism>
<dbReference type="PANTHER" id="PTHR43489">
    <property type="entry name" value="ISOMERASE"/>
    <property type="match status" value="1"/>
</dbReference>
<feature type="active site" description="Proton donor/acceptor" evidence="3">
    <location>
        <position position="156"/>
    </location>
</feature>
<evidence type="ECO:0000256" key="3">
    <source>
        <dbReference type="PIRSR" id="PIRSR006241-50"/>
    </source>
</evidence>
<dbReference type="EMBL" id="LT629690">
    <property type="protein sequence ID" value="SDF79811.1"/>
    <property type="molecule type" value="Genomic_DNA"/>
</dbReference>
<keyword evidence="5" id="KW-0670">Pyruvate</keyword>
<gene>
    <name evidence="5" type="ORF">SAMN05444167_3346</name>
</gene>
<reference evidence="5 6" key="1">
    <citation type="submission" date="2016-10" db="EMBL/GenBank/DDBJ databases">
        <authorList>
            <person name="de Groot N.N."/>
        </authorList>
    </citation>
    <scope>NUCLEOTIDE SEQUENCE [LARGE SCALE GENOMIC DNA]</scope>
    <source>
        <strain evidence="5 6">GAS232</strain>
    </source>
</reference>
<evidence type="ECO:0000256" key="1">
    <source>
        <dbReference type="ARBA" id="ARBA00023235"/>
    </source>
</evidence>
<dbReference type="PIRSF" id="PIRSF006241">
    <property type="entry name" value="HyI"/>
    <property type="match status" value="1"/>
</dbReference>
<evidence type="ECO:0000259" key="4">
    <source>
        <dbReference type="Pfam" id="PF01261"/>
    </source>
</evidence>
<sequence length="278" mass="30968">MNRREPMRAGNFAPGAPSWRFSSMLWNLNRKVPMEQRLEMLAAAGYTGAELVDEWRSWTPQEMRSIVAKRHALGIDFDLIFPAKVSLTDTDKRDLLRAQVKEAIPVAQELGTKQFSFNSGPHIPGATREQEWAAISDGLKIAADALGDAKIAILLEPIDVLENAKLAINSAFDGFALVRALNDPRIKVLYDLYHEQRGTGNVIETLRKNIDLTATVHIADVPGRHRPGTGEMNYANIYRELARLNYSGYICMEFYPLSDTTAELKAAREEALAAARTA</sequence>
<feature type="active site" description="Proton donor/acceptor" evidence="3">
    <location>
        <position position="253"/>
    </location>
</feature>
<feature type="domain" description="Xylose isomerase-like TIM barrel" evidence="4">
    <location>
        <begin position="39"/>
        <end position="262"/>
    </location>
</feature>
<dbReference type="InterPro" id="IPR026040">
    <property type="entry name" value="HyI-like"/>
</dbReference>
<dbReference type="Gene3D" id="3.20.20.150">
    <property type="entry name" value="Divalent-metal-dependent TIM barrel enzymes"/>
    <property type="match status" value="1"/>
</dbReference>
<dbReference type="InterPro" id="IPR050417">
    <property type="entry name" value="Sugar_Epim/Isomerase"/>
</dbReference>
<dbReference type="InterPro" id="IPR036237">
    <property type="entry name" value="Xyl_isomerase-like_sf"/>
</dbReference>
<dbReference type="Proteomes" id="UP000182427">
    <property type="component" value="Chromosome I"/>
</dbReference>
<dbReference type="AlphaFoldDB" id="A0A1G7P0R1"/>
<dbReference type="InterPro" id="IPR013022">
    <property type="entry name" value="Xyl_isomerase-like_TIM-brl"/>
</dbReference>
<accession>A0A1G7P0R1</accession>